<evidence type="ECO:0000313" key="3">
    <source>
        <dbReference type="Proteomes" id="UP000182257"/>
    </source>
</evidence>
<dbReference type="EMBL" id="FNRF01000003">
    <property type="protein sequence ID" value="SEA51290.1"/>
    <property type="molecule type" value="Genomic_DNA"/>
</dbReference>
<reference evidence="2 3" key="1">
    <citation type="submission" date="2016-10" db="EMBL/GenBank/DDBJ databases">
        <authorList>
            <person name="de Groot N.N."/>
        </authorList>
    </citation>
    <scope>NUCLEOTIDE SEQUENCE [LARGE SCALE GENOMIC DNA]</scope>
    <source>
        <strain evidence="2 3">D31d</strain>
    </source>
</reference>
<evidence type="ECO:0000313" key="2">
    <source>
        <dbReference type="EMBL" id="SEA51290.1"/>
    </source>
</evidence>
<dbReference type="Proteomes" id="UP000182257">
    <property type="component" value="Unassembled WGS sequence"/>
</dbReference>
<name>A0A1H4BT78_XYLRU</name>
<evidence type="ECO:0000259" key="1">
    <source>
        <dbReference type="Pfam" id="PF13568"/>
    </source>
</evidence>
<dbReference type="PROSITE" id="PS51257">
    <property type="entry name" value="PROKAR_LIPOPROTEIN"/>
    <property type="match status" value="1"/>
</dbReference>
<organism evidence="2 3">
    <name type="scientific">Xylanibacter ruminicola</name>
    <name type="common">Prevotella ruminicola</name>
    <dbReference type="NCBI Taxonomy" id="839"/>
    <lineage>
        <taxon>Bacteria</taxon>
        <taxon>Pseudomonadati</taxon>
        <taxon>Bacteroidota</taxon>
        <taxon>Bacteroidia</taxon>
        <taxon>Bacteroidales</taxon>
        <taxon>Prevotellaceae</taxon>
        <taxon>Xylanibacter</taxon>
    </lineage>
</organism>
<dbReference type="Pfam" id="PF13568">
    <property type="entry name" value="OMP_b-brl_2"/>
    <property type="match status" value="1"/>
</dbReference>
<feature type="domain" description="Outer membrane protein beta-barrel" evidence="1">
    <location>
        <begin position="36"/>
        <end position="204"/>
    </location>
</feature>
<protein>
    <submittedName>
        <fullName evidence="2">Probable protein-translocating porin PorT</fullName>
    </submittedName>
</protein>
<gene>
    <name evidence="2" type="ORF">SAMN05216462_1600</name>
</gene>
<accession>A0A1H4BT78</accession>
<dbReference type="AlphaFoldDB" id="A0A1H4BT78"/>
<sequence>MRYYICMRIRILSIIATLCIATSCIAQRRYVIQHKPYIDLRPMHFGIAVGMNLQDIEFETEAPIVCDADRWNTGFSVGVLADMRLSNNLNLRIVPTMHFGAKHLTLHKLDETDTHGNPRTETQDLKNTYLSVPIDLKFSAQRWNNIRPYMLAGVNGMINLTNKSQEIVQLQRTDLMLELGMGCDLYLPFFKLAPELKFCYGLGNRIDKSHVADIKDDYKKTYANSIKSGHTKMIVLTFYFE</sequence>
<dbReference type="InterPro" id="IPR025665">
    <property type="entry name" value="Beta-barrel_OMP_2"/>
</dbReference>
<proteinExistence type="predicted"/>